<evidence type="ECO:0000313" key="1">
    <source>
        <dbReference type="Ensembl" id="ENSGMOP00000016376.2"/>
    </source>
</evidence>
<reference evidence="1" key="2">
    <citation type="submission" date="2025-09" db="UniProtKB">
        <authorList>
            <consortium name="Ensembl"/>
        </authorList>
    </citation>
    <scope>IDENTIFICATION</scope>
</reference>
<dbReference type="Proteomes" id="UP000694546">
    <property type="component" value="Chromosome 9"/>
</dbReference>
<dbReference type="GO" id="GO:0060271">
    <property type="term" value="P:cilium assembly"/>
    <property type="evidence" value="ECO:0007669"/>
    <property type="project" value="TreeGrafter"/>
</dbReference>
<keyword evidence="2" id="KW-1185">Reference proteome</keyword>
<accession>A0A8C4ZPD0</accession>
<dbReference type="GeneTree" id="ENSGT00390000018488"/>
<reference evidence="1" key="1">
    <citation type="submission" date="2025-08" db="UniProtKB">
        <authorList>
            <consortium name="Ensembl"/>
        </authorList>
    </citation>
    <scope>IDENTIFICATION</scope>
</reference>
<dbReference type="Ensembl" id="ENSGMOT00000016792.2">
    <property type="protein sequence ID" value="ENSGMOP00000016376.2"/>
    <property type="gene ID" value="ENSGMOG00000015286.2"/>
</dbReference>
<dbReference type="InterPro" id="IPR055325">
    <property type="entry name" value="CF161"/>
</dbReference>
<evidence type="ECO:0000313" key="2">
    <source>
        <dbReference type="Proteomes" id="UP000694546"/>
    </source>
</evidence>
<name>A0A8C4ZPD0_GADMO</name>
<proteinExistence type="predicted"/>
<dbReference type="OMA" id="IIHCKTN"/>
<dbReference type="Pfam" id="PF24569">
    <property type="entry name" value="CFAP161"/>
    <property type="match status" value="1"/>
</dbReference>
<dbReference type="AlphaFoldDB" id="A0A8C4ZPD0"/>
<dbReference type="GO" id="GO:0031514">
    <property type="term" value="C:motile cilium"/>
    <property type="evidence" value="ECO:0007669"/>
    <property type="project" value="TreeGrafter"/>
</dbReference>
<organism evidence="1 2">
    <name type="scientific">Gadus morhua</name>
    <name type="common">Atlantic cod</name>
    <dbReference type="NCBI Taxonomy" id="8049"/>
    <lineage>
        <taxon>Eukaryota</taxon>
        <taxon>Metazoa</taxon>
        <taxon>Chordata</taxon>
        <taxon>Craniata</taxon>
        <taxon>Vertebrata</taxon>
        <taxon>Euteleostomi</taxon>
        <taxon>Actinopterygii</taxon>
        <taxon>Neopterygii</taxon>
        <taxon>Teleostei</taxon>
        <taxon>Neoteleostei</taxon>
        <taxon>Acanthomorphata</taxon>
        <taxon>Zeiogadaria</taxon>
        <taxon>Gadariae</taxon>
        <taxon>Gadiformes</taxon>
        <taxon>Gadoidei</taxon>
        <taxon>Gadidae</taxon>
        <taxon>Gadus</taxon>
    </lineage>
</organism>
<protein>
    <submittedName>
        <fullName evidence="1">Uncharacterized protein</fullName>
    </submittedName>
</protein>
<dbReference type="PANTHER" id="PTHR24274">
    <property type="entry name" value="CILIA- AND FLAGELLA-ASSOCIATED PROTEIN 161"/>
    <property type="match status" value="1"/>
</dbReference>
<sequence>MQPTRSYCLNVRVGNWNEDMYLAEAELKDFVERKERGQLAAQKSSFLNDSLLQQVDLTVSTDGGLHIGDTVMLVNMGGSSRGCTAVSINADTSSLTNPPGPVIQAPCGVSAGQSVQPCTRTAFSITSIDGASSGTPLYYGQSFALRTTSGFAGALCLTSDLQTFQRCAKKSRLQEVSLNMDSSFLSWWKIVHFDPQERLEYEGLPAPANVKVLIVHCKTNQALAVLGDQVLWTAFGREYEVTAHTFLDSHKAENDNNHWLIATSDPGGAGLLIVGHQKDTTADATEPHSPTQNE</sequence>
<dbReference type="PANTHER" id="PTHR24274:SF1">
    <property type="entry name" value="CILIA- AND FLAGELLA-ASSOCIATED PROTEIN 161"/>
    <property type="match status" value="1"/>
</dbReference>
<gene>
    <name evidence="1" type="primary">cfap161</name>
</gene>